<dbReference type="EMBL" id="RBUT01000113">
    <property type="protein sequence ID" value="RMV46149.1"/>
    <property type="molecule type" value="Genomic_DNA"/>
</dbReference>
<evidence type="ECO:0000256" key="2">
    <source>
        <dbReference type="ARBA" id="ARBA00023002"/>
    </source>
</evidence>
<dbReference type="Gene3D" id="3.40.50.720">
    <property type="entry name" value="NAD(P)-binding Rossmann-like Domain"/>
    <property type="match status" value="1"/>
</dbReference>
<evidence type="ECO:0000313" key="4">
    <source>
        <dbReference type="EMBL" id="RMV46149.1"/>
    </source>
</evidence>
<evidence type="ECO:0000313" key="5">
    <source>
        <dbReference type="Proteomes" id="UP000279173"/>
    </source>
</evidence>
<dbReference type="Pfam" id="PF00106">
    <property type="entry name" value="adh_short"/>
    <property type="match status" value="1"/>
</dbReference>
<dbReference type="AlphaFoldDB" id="A0A3M6CQW1"/>
<comment type="similarity">
    <text evidence="1 3">Belongs to the short-chain dehydrogenases/reductases (SDR) family.</text>
</comment>
<keyword evidence="2" id="KW-0560">Oxidoreductase</keyword>
<dbReference type="PRINTS" id="PR00081">
    <property type="entry name" value="GDHRDH"/>
</dbReference>
<protein>
    <submittedName>
        <fullName evidence="4">Oxidoreductase, short chain dehydrogenase/reductase family</fullName>
    </submittedName>
</protein>
<organism evidence="4 5">
    <name type="scientific">Pseudomonas syringae pv. helianthi</name>
    <dbReference type="NCBI Taxonomy" id="251654"/>
    <lineage>
        <taxon>Bacteria</taxon>
        <taxon>Pseudomonadati</taxon>
        <taxon>Pseudomonadota</taxon>
        <taxon>Gammaproteobacteria</taxon>
        <taxon>Pseudomonadales</taxon>
        <taxon>Pseudomonadaceae</taxon>
        <taxon>Pseudomonas</taxon>
    </lineage>
</organism>
<dbReference type="PANTHER" id="PTHR24322">
    <property type="entry name" value="PKSB"/>
    <property type="match status" value="1"/>
</dbReference>
<name>A0A3M6CQW1_9PSED</name>
<evidence type="ECO:0000256" key="3">
    <source>
        <dbReference type="RuleBase" id="RU000363"/>
    </source>
</evidence>
<dbReference type="SUPFAM" id="SSF51735">
    <property type="entry name" value="NAD(P)-binding Rossmann-fold domains"/>
    <property type="match status" value="1"/>
</dbReference>
<dbReference type="Proteomes" id="UP000279173">
    <property type="component" value="Unassembled WGS sequence"/>
</dbReference>
<dbReference type="InterPro" id="IPR036291">
    <property type="entry name" value="NAD(P)-bd_dom_sf"/>
</dbReference>
<accession>A0A3M6CQW1</accession>
<evidence type="ECO:0000256" key="1">
    <source>
        <dbReference type="ARBA" id="ARBA00006484"/>
    </source>
</evidence>
<dbReference type="NCBIfam" id="NF004196">
    <property type="entry name" value="PRK05650.1"/>
    <property type="match status" value="1"/>
</dbReference>
<comment type="caution">
    <text evidence="4">The sequence shown here is derived from an EMBL/GenBank/DDBJ whole genome shotgun (WGS) entry which is preliminary data.</text>
</comment>
<dbReference type="CDD" id="cd05233">
    <property type="entry name" value="SDR_c"/>
    <property type="match status" value="1"/>
</dbReference>
<dbReference type="GO" id="GO:0016616">
    <property type="term" value="F:oxidoreductase activity, acting on the CH-OH group of donors, NAD or NADP as acceptor"/>
    <property type="evidence" value="ECO:0007669"/>
    <property type="project" value="TreeGrafter"/>
</dbReference>
<sequence>MRPGLHRAYSFGWAASFYWSMWWYTACYCCVLCRVCDAHEATGLLLAFSALMVGLPSPGCDYTQATPAHHKALAMQNRIMITGAGSGLGREIALRWAREGWRLALSDINDAGLQETLALVREAGGDGFVQRCDVRDYSQLTAFAQACEERFGGIDIIVNNAGVASGGFFNELSLEDWDWQIAINLMGVVKGCKAFLPMLQASKGKIVNIASMAALMQAPAMSNYNVAKAGVVALSESLLVELHDQGVDVHVVCPSFFQTNLLDSFRGPTPAMKAQIGRLLEKSPITAADIADHIFRQIAEGEFMILPHEEGRMAWDMKRKQPQAMYDEMTVMCAKMRAKAQKGHA</sequence>
<dbReference type="PRINTS" id="PR00080">
    <property type="entry name" value="SDRFAMILY"/>
</dbReference>
<gene>
    <name evidence="4" type="ORF">ALP10_05612</name>
</gene>
<reference evidence="4 5" key="1">
    <citation type="submission" date="2018-08" db="EMBL/GenBank/DDBJ databases">
        <title>Recombination of ecologically and evolutionarily significant loci maintains genetic cohesion in the Pseudomonas syringae species complex.</title>
        <authorList>
            <person name="Dillon M."/>
            <person name="Thakur S."/>
            <person name="Almeida R.N.D."/>
            <person name="Weir B.S."/>
            <person name="Guttman D.S."/>
        </authorList>
    </citation>
    <scope>NUCLEOTIDE SEQUENCE [LARGE SCALE GENOMIC DNA]</scope>
    <source>
        <strain evidence="4 5">ICMP 3263</strain>
    </source>
</reference>
<proteinExistence type="inferred from homology"/>
<dbReference type="InterPro" id="IPR002347">
    <property type="entry name" value="SDR_fam"/>
</dbReference>
<dbReference type="PANTHER" id="PTHR24322:SF736">
    <property type="entry name" value="RETINOL DEHYDROGENASE 10"/>
    <property type="match status" value="1"/>
</dbReference>